<protein>
    <submittedName>
        <fullName evidence="2">Papain-like cysteine protease family protein</fullName>
    </submittedName>
</protein>
<dbReference type="Gene3D" id="3.90.70.10">
    <property type="entry name" value="Cysteine proteinases"/>
    <property type="match status" value="1"/>
</dbReference>
<dbReference type="RefSeq" id="WP_378261545.1">
    <property type="nucleotide sequence ID" value="NZ_JBHSIT010000011.1"/>
</dbReference>
<comment type="caution">
    <text evidence="2">The sequence shown here is derived from an EMBL/GenBank/DDBJ whole genome shotgun (WGS) entry which is preliminary data.</text>
</comment>
<evidence type="ECO:0000256" key="1">
    <source>
        <dbReference type="SAM" id="SignalP"/>
    </source>
</evidence>
<feature type="chain" id="PRO_5046360028" evidence="1">
    <location>
        <begin position="37"/>
        <end position="198"/>
    </location>
</feature>
<keyword evidence="1" id="KW-0732">Signal</keyword>
<reference evidence="3" key="1">
    <citation type="journal article" date="2019" name="Int. J. Syst. Evol. Microbiol.">
        <title>The Global Catalogue of Microorganisms (GCM) 10K type strain sequencing project: providing services to taxonomists for standard genome sequencing and annotation.</title>
        <authorList>
            <consortium name="The Broad Institute Genomics Platform"/>
            <consortium name="The Broad Institute Genome Sequencing Center for Infectious Disease"/>
            <person name="Wu L."/>
            <person name="Ma J."/>
        </authorList>
    </citation>
    <scope>NUCLEOTIDE SEQUENCE [LARGE SCALE GENOMIC DNA]</scope>
    <source>
        <strain evidence="3">KLKA75</strain>
    </source>
</reference>
<evidence type="ECO:0000313" key="2">
    <source>
        <dbReference type="EMBL" id="MFC4912024.1"/>
    </source>
</evidence>
<dbReference type="Proteomes" id="UP001595872">
    <property type="component" value="Unassembled WGS sequence"/>
</dbReference>
<accession>A0ABV9U772</accession>
<proteinExistence type="predicted"/>
<keyword evidence="3" id="KW-1185">Reference proteome</keyword>
<name>A0ABV9U772_9ACTN</name>
<sequence>MRTRTRSGRASAWRRLACGLLGVAATVAVMPGAASAGDLNINQQVQQQDEWCWVASGLTIAKFFGKGNISQNDFCALAHGYPRGSYCPNQPGELQDDQVAFQQLGMSPGQVTGALSFQEVAGEIDAQRPIQTGIYWSSGGGHSQVIYGYDASSGTIAYGDPWPSSPRYSEMAYQDYVQNYEFSWAEALSGESGGGSPR</sequence>
<dbReference type="EMBL" id="JBHSIT010000011">
    <property type="protein sequence ID" value="MFC4912024.1"/>
    <property type="molecule type" value="Genomic_DNA"/>
</dbReference>
<gene>
    <name evidence="2" type="ORF">ACFPCY_32295</name>
</gene>
<organism evidence="2 3">
    <name type="scientific">Actinomadura gamaensis</name>
    <dbReference type="NCBI Taxonomy" id="1763541"/>
    <lineage>
        <taxon>Bacteria</taxon>
        <taxon>Bacillati</taxon>
        <taxon>Actinomycetota</taxon>
        <taxon>Actinomycetes</taxon>
        <taxon>Streptosporangiales</taxon>
        <taxon>Thermomonosporaceae</taxon>
        <taxon>Actinomadura</taxon>
    </lineage>
</organism>
<feature type="signal peptide" evidence="1">
    <location>
        <begin position="1"/>
        <end position="36"/>
    </location>
</feature>
<dbReference type="InterPro" id="IPR022118">
    <property type="entry name" value="Peptidase_C70_AvrRpt2"/>
</dbReference>
<evidence type="ECO:0000313" key="3">
    <source>
        <dbReference type="Proteomes" id="UP001595872"/>
    </source>
</evidence>
<dbReference type="Pfam" id="PF12385">
    <property type="entry name" value="Peptidase_C70"/>
    <property type="match status" value="1"/>
</dbReference>